<dbReference type="Proteomes" id="UP000233837">
    <property type="component" value="Unassembled WGS sequence"/>
</dbReference>
<feature type="compositionally biased region" description="Polar residues" evidence="1">
    <location>
        <begin position="7"/>
        <end position="16"/>
    </location>
</feature>
<keyword evidence="2" id="KW-0812">Transmembrane</keyword>
<proteinExistence type="predicted"/>
<dbReference type="EMBL" id="KZ503926">
    <property type="protein sequence ID" value="PKU60539.1"/>
    <property type="molecule type" value="Genomic_DNA"/>
</dbReference>
<reference evidence="3 4" key="2">
    <citation type="journal article" date="2017" name="Nature">
        <title>The Apostasia genome and the evolution of orchids.</title>
        <authorList>
            <person name="Zhang G.Q."/>
            <person name="Liu K.W."/>
            <person name="Li Z."/>
            <person name="Lohaus R."/>
            <person name="Hsiao Y.Y."/>
            <person name="Niu S.C."/>
            <person name="Wang J.Y."/>
            <person name="Lin Y.C."/>
            <person name="Xu Q."/>
            <person name="Chen L.J."/>
            <person name="Yoshida K."/>
            <person name="Fujiwara S."/>
            <person name="Wang Z.W."/>
            <person name="Zhang Y.Q."/>
            <person name="Mitsuda N."/>
            <person name="Wang M."/>
            <person name="Liu G.H."/>
            <person name="Pecoraro L."/>
            <person name="Huang H.X."/>
            <person name="Xiao X.J."/>
            <person name="Lin M."/>
            <person name="Wu X.Y."/>
            <person name="Wu W.L."/>
            <person name="Chen Y.Y."/>
            <person name="Chang S.B."/>
            <person name="Sakamoto S."/>
            <person name="Ohme-Takagi M."/>
            <person name="Yagi M."/>
            <person name="Zeng S.J."/>
            <person name="Shen C.Y."/>
            <person name="Yeh C.M."/>
            <person name="Luo Y.B."/>
            <person name="Tsai W.C."/>
            <person name="Van de Peer Y."/>
            <person name="Liu Z.J."/>
        </authorList>
    </citation>
    <scope>NUCLEOTIDE SEQUENCE [LARGE SCALE GENOMIC DNA]</scope>
    <source>
        <tissue evidence="3">The whole plant</tissue>
    </source>
</reference>
<evidence type="ECO:0000313" key="3">
    <source>
        <dbReference type="EMBL" id="PKU60539.1"/>
    </source>
</evidence>
<sequence length="126" mass="14557">MAGGKSVRQTSGSSSRARIDPRFREAEDEAAYHRYKECGITVSIIINPAHISYPVMDLFAHTSLCFILSLTFPFNTEFLQEFFVSTFPHYSHLHHLHLMIRILRFSSMYFSAVCFMFSVVCLFSLF</sequence>
<name>A0A2I0VAV0_9ASPA</name>
<reference evidence="3 4" key="1">
    <citation type="journal article" date="2016" name="Sci. Rep.">
        <title>The Dendrobium catenatum Lindl. genome sequence provides insights into polysaccharide synthase, floral development and adaptive evolution.</title>
        <authorList>
            <person name="Zhang G.Q."/>
            <person name="Xu Q."/>
            <person name="Bian C."/>
            <person name="Tsai W.C."/>
            <person name="Yeh C.M."/>
            <person name="Liu K.W."/>
            <person name="Yoshida K."/>
            <person name="Zhang L.S."/>
            <person name="Chang S.B."/>
            <person name="Chen F."/>
            <person name="Shi Y."/>
            <person name="Su Y.Y."/>
            <person name="Zhang Y.Q."/>
            <person name="Chen L.J."/>
            <person name="Yin Y."/>
            <person name="Lin M."/>
            <person name="Huang H."/>
            <person name="Deng H."/>
            <person name="Wang Z.W."/>
            <person name="Zhu S.L."/>
            <person name="Zhao X."/>
            <person name="Deng C."/>
            <person name="Niu S.C."/>
            <person name="Huang J."/>
            <person name="Wang M."/>
            <person name="Liu G.H."/>
            <person name="Yang H.J."/>
            <person name="Xiao X.J."/>
            <person name="Hsiao Y.Y."/>
            <person name="Wu W.L."/>
            <person name="Chen Y.Y."/>
            <person name="Mitsuda N."/>
            <person name="Ohme-Takagi M."/>
            <person name="Luo Y.B."/>
            <person name="Van de Peer Y."/>
            <person name="Liu Z.J."/>
        </authorList>
    </citation>
    <scope>NUCLEOTIDE SEQUENCE [LARGE SCALE GENOMIC DNA]</scope>
    <source>
        <tissue evidence="3">The whole plant</tissue>
    </source>
</reference>
<feature type="transmembrane region" description="Helical" evidence="2">
    <location>
        <begin position="102"/>
        <end position="125"/>
    </location>
</feature>
<protein>
    <submittedName>
        <fullName evidence="3">Uncharacterized protein</fullName>
    </submittedName>
</protein>
<keyword evidence="4" id="KW-1185">Reference proteome</keyword>
<gene>
    <name evidence="3" type="ORF">MA16_Dca025829</name>
</gene>
<feature type="region of interest" description="Disordered" evidence="1">
    <location>
        <begin position="1"/>
        <end position="22"/>
    </location>
</feature>
<evidence type="ECO:0000313" key="4">
    <source>
        <dbReference type="Proteomes" id="UP000233837"/>
    </source>
</evidence>
<evidence type="ECO:0000256" key="1">
    <source>
        <dbReference type="SAM" id="MobiDB-lite"/>
    </source>
</evidence>
<evidence type="ECO:0000256" key="2">
    <source>
        <dbReference type="SAM" id="Phobius"/>
    </source>
</evidence>
<dbReference type="AlphaFoldDB" id="A0A2I0VAV0"/>
<organism evidence="3 4">
    <name type="scientific">Dendrobium catenatum</name>
    <dbReference type="NCBI Taxonomy" id="906689"/>
    <lineage>
        <taxon>Eukaryota</taxon>
        <taxon>Viridiplantae</taxon>
        <taxon>Streptophyta</taxon>
        <taxon>Embryophyta</taxon>
        <taxon>Tracheophyta</taxon>
        <taxon>Spermatophyta</taxon>
        <taxon>Magnoliopsida</taxon>
        <taxon>Liliopsida</taxon>
        <taxon>Asparagales</taxon>
        <taxon>Orchidaceae</taxon>
        <taxon>Epidendroideae</taxon>
        <taxon>Malaxideae</taxon>
        <taxon>Dendrobiinae</taxon>
        <taxon>Dendrobium</taxon>
    </lineage>
</organism>
<accession>A0A2I0VAV0</accession>
<keyword evidence="2" id="KW-0472">Membrane</keyword>
<keyword evidence="2" id="KW-1133">Transmembrane helix</keyword>